<name>A0ABW0UIP1_9STRE</name>
<protein>
    <submittedName>
        <fullName evidence="4">PepSY domain-containing protein</fullName>
    </submittedName>
</protein>
<dbReference type="PROSITE" id="PS51257">
    <property type="entry name" value="PROKAR_LIPOPROTEIN"/>
    <property type="match status" value="1"/>
</dbReference>
<reference evidence="5" key="1">
    <citation type="journal article" date="2019" name="Int. J. Syst. Evol. Microbiol.">
        <title>The Global Catalogue of Microorganisms (GCM) 10K type strain sequencing project: providing services to taxonomists for standard genome sequencing and annotation.</title>
        <authorList>
            <consortium name="The Broad Institute Genomics Platform"/>
            <consortium name="The Broad Institute Genome Sequencing Center for Infectious Disease"/>
            <person name="Wu L."/>
            <person name="Ma J."/>
        </authorList>
    </citation>
    <scope>NUCLEOTIDE SEQUENCE [LARGE SCALE GENOMIC DNA]</scope>
    <source>
        <strain evidence="5">DT43</strain>
    </source>
</reference>
<feature type="compositionally biased region" description="Low complexity" evidence="1">
    <location>
        <begin position="35"/>
        <end position="49"/>
    </location>
</feature>
<feature type="region of interest" description="Disordered" evidence="1">
    <location>
        <begin position="35"/>
        <end position="57"/>
    </location>
</feature>
<keyword evidence="2" id="KW-0732">Signal</keyword>
<accession>A0ABW0UIP1</accession>
<sequence length="127" mass="13961">MTLKKLSLFGLTALAILTLVACDLDDDKDEVAVQQSTTQQTSQSVSETTGQAGTYTPAISQEDAVKRALEAAGLKQEEVINLTVEQDFDDMPYSYEIEFVKDTIEYSYSIDADSGNVLEQSQEHVND</sequence>
<evidence type="ECO:0000259" key="3">
    <source>
        <dbReference type="Pfam" id="PF03413"/>
    </source>
</evidence>
<comment type="caution">
    <text evidence="4">The sequence shown here is derived from an EMBL/GenBank/DDBJ whole genome shotgun (WGS) entry which is preliminary data.</text>
</comment>
<dbReference type="Gene3D" id="3.10.450.40">
    <property type="match status" value="1"/>
</dbReference>
<dbReference type="EMBL" id="JBHSOJ010000032">
    <property type="protein sequence ID" value="MFC5632050.1"/>
    <property type="molecule type" value="Genomic_DNA"/>
</dbReference>
<gene>
    <name evidence="4" type="ORF">ACFPQ3_10990</name>
</gene>
<evidence type="ECO:0000313" key="4">
    <source>
        <dbReference type="EMBL" id="MFC5632050.1"/>
    </source>
</evidence>
<dbReference type="InterPro" id="IPR025711">
    <property type="entry name" value="PepSY"/>
</dbReference>
<dbReference type="Pfam" id="PF03413">
    <property type="entry name" value="PepSY"/>
    <property type="match status" value="1"/>
</dbReference>
<feature type="chain" id="PRO_5045457074" evidence="2">
    <location>
        <begin position="22"/>
        <end position="127"/>
    </location>
</feature>
<evidence type="ECO:0000256" key="2">
    <source>
        <dbReference type="SAM" id="SignalP"/>
    </source>
</evidence>
<dbReference type="RefSeq" id="WP_156806312.1">
    <property type="nucleotide sequence ID" value="NZ_JBHSOJ010000032.1"/>
</dbReference>
<feature type="signal peptide" evidence="2">
    <location>
        <begin position="1"/>
        <end position="21"/>
    </location>
</feature>
<dbReference type="Proteomes" id="UP001596110">
    <property type="component" value="Unassembled WGS sequence"/>
</dbReference>
<proteinExistence type="predicted"/>
<keyword evidence="5" id="KW-1185">Reference proteome</keyword>
<evidence type="ECO:0000313" key="5">
    <source>
        <dbReference type="Proteomes" id="UP001596110"/>
    </source>
</evidence>
<organism evidence="4 5">
    <name type="scientific">Streptococcus caledonicus</name>
    <dbReference type="NCBI Taxonomy" id="2614158"/>
    <lineage>
        <taxon>Bacteria</taxon>
        <taxon>Bacillati</taxon>
        <taxon>Bacillota</taxon>
        <taxon>Bacilli</taxon>
        <taxon>Lactobacillales</taxon>
        <taxon>Streptococcaceae</taxon>
        <taxon>Streptococcus</taxon>
    </lineage>
</organism>
<feature type="domain" description="PepSY" evidence="3">
    <location>
        <begin position="58"/>
        <end position="120"/>
    </location>
</feature>
<evidence type="ECO:0000256" key="1">
    <source>
        <dbReference type="SAM" id="MobiDB-lite"/>
    </source>
</evidence>